<comment type="caution">
    <text evidence="2">The sequence shown here is derived from an EMBL/GenBank/DDBJ whole genome shotgun (WGS) entry which is preliminary data.</text>
</comment>
<reference evidence="2 3" key="1">
    <citation type="submission" date="2018-01" db="EMBL/GenBank/DDBJ databases">
        <title>Harnessing the power of phylogenomics to disentangle the directionality and signatures of interkingdom host jumping in the parasitic fungal genus Tolypocladium.</title>
        <authorList>
            <person name="Quandt C.A."/>
            <person name="Patterson W."/>
            <person name="Spatafora J.W."/>
        </authorList>
    </citation>
    <scope>NUCLEOTIDE SEQUENCE [LARGE SCALE GENOMIC DNA]</scope>
    <source>
        <strain evidence="2 3">NRBC 100945</strain>
    </source>
</reference>
<dbReference type="Proteomes" id="UP000237481">
    <property type="component" value="Unassembled WGS sequence"/>
</dbReference>
<organism evidence="2 3">
    <name type="scientific">Tolypocladium paradoxum</name>
    <dbReference type="NCBI Taxonomy" id="94208"/>
    <lineage>
        <taxon>Eukaryota</taxon>
        <taxon>Fungi</taxon>
        <taxon>Dikarya</taxon>
        <taxon>Ascomycota</taxon>
        <taxon>Pezizomycotina</taxon>
        <taxon>Sordariomycetes</taxon>
        <taxon>Hypocreomycetidae</taxon>
        <taxon>Hypocreales</taxon>
        <taxon>Ophiocordycipitaceae</taxon>
        <taxon>Tolypocladium</taxon>
    </lineage>
</organism>
<name>A0A2S4KL11_9HYPO</name>
<sequence>MEWLDGQASAGTSAARLPHLHRSSPSQGKRAPQLPSSPSPPTRNETSRETGFTLVDNDRLHASRRRRRPRGGAMPGRRYLDQIRRNPGPFTDPDATAEEFLAQFEKFKVL</sequence>
<evidence type="ECO:0000313" key="3">
    <source>
        <dbReference type="Proteomes" id="UP000237481"/>
    </source>
</evidence>
<evidence type="ECO:0000256" key="1">
    <source>
        <dbReference type="SAM" id="MobiDB-lite"/>
    </source>
</evidence>
<evidence type="ECO:0000313" key="2">
    <source>
        <dbReference type="EMBL" id="POR30873.1"/>
    </source>
</evidence>
<dbReference type="AlphaFoldDB" id="A0A2S4KL11"/>
<gene>
    <name evidence="2" type="ORF">TPAR_08944</name>
</gene>
<proteinExistence type="predicted"/>
<dbReference type="STRING" id="94208.A0A2S4KL11"/>
<protein>
    <submittedName>
        <fullName evidence="2">NEDD8-activating enzyme E1 catalytic subunit</fullName>
    </submittedName>
</protein>
<feature type="region of interest" description="Disordered" evidence="1">
    <location>
        <begin position="1"/>
        <end position="92"/>
    </location>
</feature>
<dbReference type="EMBL" id="PKSG01001136">
    <property type="protein sequence ID" value="POR30873.1"/>
    <property type="molecule type" value="Genomic_DNA"/>
</dbReference>
<keyword evidence="3" id="KW-1185">Reference proteome</keyword>
<dbReference type="OrthoDB" id="5977743at2759"/>
<accession>A0A2S4KL11</accession>